<evidence type="ECO:0000256" key="12">
    <source>
        <dbReference type="ARBA" id="ARBA00022741"/>
    </source>
</evidence>
<evidence type="ECO:0000256" key="2">
    <source>
        <dbReference type="ARBA" id="ARBA00004123"/>
    </source>
</evidence>
<comment type="catalytic activity">
    <reaction evidence="20">
        <text>L-threonyl-[protein] + ATP = O-phospho-L-threonyl-[protein] + ADP + H(+)</text>
        <dbReference type="Rhea" id="RHEA:46608"/>
        <dbReference type="Rhea" id="RHEA-COMP:11060"/>
        <dbReference type="Rhea" id="RHEA-COMP:11605"/>
        <dbReference type="ChEBI" id="CHEBI:15378"/>
        <dbReference type="ChEBI" id="CHEBI:30013"/>
        <dbReference type="ChEBI" id="CHEBI:30616"/>
        <dbReference type="ChEBI" id="CHEBI:61977"/>
        <dbReference type="ChEBI" id="CHEBI:456216"/>
        <dbReference type="EC" id="2.7.11.1"/>
    </reaction>
</comment>
<dbReference type="InterPro" id="IPR003961">
    <property type="entry name" value="FN3_dom"/>
</dbReference>
<dbReference type="FunFam" id="2.60.40.10:FF:001459">
    <property type="entry name" value="Titin a"/>
    <property type="match status" value="1"/>
</dbReference>
<keyword evidence="15" id="KW-0460">Magnesium</keyword>
<dbReference type="InterPro" id="IPR007110">
    <property type="entry name" value="Ig-like_dom"/>
</dbReference>
<evidence type="ECO:0000256" key="4">
    <source>
        <dbReference type="ARBA" id="ARBA00006692"/>
    </source>
</evidence>
<sequence length="4267" mass="476537">MEMGFVDPLKDVSVPEKKQAKFECTITKEVPKVMWFRGAEIVTPGPKYELIDDGLKHMLIINSCEFDDEAQYTIEVLGEKSSAQLTVEGIRLKFVQPLQDQTVKEGKTAHFELELTHDNVPVLWYRNEVKLHVSRTVLMHVEGKKHRLEMRTVSLDDTCQIKAEAKGMSSVAQLTVIEGDAIFVAKLQDFTATEKEELILDCELSKDVPVVWYHSEKEITTSKTVVLKSEGTRRSLVLKRVEQSNKGTYTCDCGTDKTSAIVDVQARDVKVVRPIYGVELFDGETARFEVEISEDDVHGQWKLNGEGLSRSSDVDIIEDGSKHTLILYNCRVTMTGEVAYTAANAKCSANLKVKELPLNFLTTLNNVQVYEKDEARFEVELSRPPKSFRWLKGSQELQSDDKYELLQDGNMYVLLIRSAAYDDEAKYMFEAEDKRTSCKLVLQGIRLEFVRPIKDVTVKERETAEFSVELSHDNISVVWYKNDMRLHPSKVVHMSDHGKTHTLAFKEVSIDDTSMIKVEAMDKTVTAMLTVIEGDLYFTNKLQNYTAVEKDEVKLMCELSKAVADVKWFKDGKELTPSKNIAIITDGRKRILTVRKAEKANIGEYTCDCGSDKTTAKLNIEERDIKIVRPLYSIEVTETETAKFETEISEEDVHGIWKLKGETLHQSADVEKKEEGTRHMLTLYNVQMDMAGPVDFSAANARSSAQLRVKARSIGLVRPLKDVMVTAGETATFECELSYEGIAVEWFLGGQKMEASERVSRSTTFCWQASWLDLVKTRVAGRVHALTIRDVNLLETGEVKLTAKDFQTKAHLIVKEPPVEFTKPLEDQTVEEDATITLECEVSRENAEVRWFRDGQELRKTKKYDILVLGCKRMLVIHDCSPEDMKMYTCDAKDFKTSCFLDVIPPHVEFTKPLQDVEVGERESAKFECEVSRESAKVRWFKDGSEIRKGKKYEIIAKGVQRTLIVHKSGFDDEAEYECDARTSKTSGLLTVIEEAAKFSKKLLDVEGTETDSVKMICEVSKAGAEVTWYRGEEELPEVGRYEQITDGRKRILIIKGLKMEDAGSYNCRLSPDMKTSAELKVNELAAEFISRPKNQEVVEGQTAEFTCSVSKETYEVKWFRGDKELETGDKFTIVSEGKRRALIVKSCELRDEGGYVAHIGAIKASADLVVTEKLRIITPIKDTEVKEGSEIVFNCEANAEGAKAKWLKNEETIFETSKYMMAQRDNVFSLRIRDAQKTDEASYTIALTNHRGEQAKSTASAKVAEEKHRFVHPIEDVETQEKKTISFVCKVNRPEVVVRWMKAGQEVVLSKRIVYRVDGLKHTLTIKDCVMEDEGEYTAVLAEDKCSAELMVSEAPADFTAPLKDQTVTEFEDADFTCKLNKEKATVKWYKNGREIREGPRYRMQKEGKLCRLIIKECRPDDECEYACGMDERRTRARLFVEETPVEIIRPPQDMFEPPGSDIVFEVELNKDRVEVKWMRNNMIIVQGDKYQMISEGKIHRLQVCEIRPRDQGEYRIIAKDKDARAKLELAAVPKIKTTDQKLVTDAGKPFVMHVPYDAYPRADTEWFFGNTTLPVQNTDTSADKTEYRLKSPSKEDQGQYKVVIRNKHGAAEACIVLDVIDVPGPVKNLAVVDTADGEVSLAWAEPESDGGSKIIAYVVERRDVKRKTWALATNRADAPEYCVTGLQKDSAYLFRVCARNRVGSGPAVATEDAVQAKNKFDVPDAPENVAVVTVNKFGATVAWEPPKFDGGSEITAYVIELRDRTSVKWEAAQVCSAQDLSATLNDVVENKEYIFRVRAENRAGVGRPSPATNPVKIMDPIERPSQPLNLNFSDQIKTAVTLTWETPISNGGSMITGYIIEKCEDGTDKWLRCNARLCPDLSYRVSGLRAAQKYLYRVCAENAAGVSDPAQQLGPLLADDPHVGPTLDLSAFRNGLEVIVPQPLTIRVPITGYPTPIAKWVFGEKELNAEERISMVTKPTFTELTIVPSMRPDKGTYTLHLENDISSVSGEIEVNVIACPSAPKDLKVAEVSRHHVHLMWEAPEHDGGSPVTHYQIEKREVSRKTWAKVATGVLDLEHTVTDVVEAKEYLFSVTACNKCGAGEPAYIDEPVNISSPATVPDPPENLKWRDKCAKSIFLFWESPKYDGGSPVKGYVVDKCQRGTDKWEPCGDPLPELKLQVTGQIEGQWYSYRVRAFNKLGASRPCRATDDIQAVDAREPPEIQLDVKLLAGLTARAGTKIELPTDVKGKPTPRVKWTKADQVLRADDRISIDTQPDHSKLSIANTTRGDTATYIIEAVNICGRATATIDVNILDKPGPPAAFDISDITSESCCLAWNPPRDDGGSPITNYIVESRQTDKEEWVKLSATVKHTTFKACKLTGMKEYIFRISAENQFGIGEPAEHTPIIAKYSFDTPGSPTRVTPSDITKDAVTLTWFEPDEDGGSPITGYWVEKFDPESEKWIRCNKLPIKDTTFRVKGLRTKTKYRFRVLAENLAGPGKASSETDPVLIKDPIDPPWAPGKPAVRDIGKTSALLAWTRPEHDGGAKIEGYIIEFQKSGSEEWICIADNVPLTEHQLQGLKEKQEYSFRVKAVNKAGESDPSEPSDPVVCKERLYPPSPPQWLEVSNITRTNADLKWQVPSSDGGSPITNYVVEKRDVRRKAWQTVDTTVKDLKYTVSPLNEGSLYVFRVAAENSVGMSEFCELEDAVLAKDTFTTPGPPYALTVQEVTKRHVELKWEAPKSDGGRPISKYVIEKKEKLGTRWLKCCKTPDKQTQFKVTDVDEGSEVQFQVRAENEAGVGDPSEPTEILTIEDPTSAPSPPLELAIPDASRQHITATWKPPAKDGGCPISGYHVEVAEARPQLKWLRVNNRPIKELKFRIDDGIKPEKKYVIRVRAINSVGTGDPSEVSDKVFTKDPDCAPTLELEAQDIVVIEGEKLHLKVPYKAIPTPTMVWQKDTLECKADDRLSVTLEMNDVNLELLKCTRADAGTFTVVLTNSLGTATGTVNVKVIGLPGKCKDICASDITRNSCKISWEMPEDDGGTPITSYTLERREASKKTYMPVMAGENVLTRTVKDLYVNCEYFFRVKAVNKVGAGEYLELRNPVITEEVKQKPDPPLQVETRDPTSKSITVTWKAPDNDGGCPIQGYIVEMIEKDGDRYERVTPNLVPGCSFVVTGLKENMEYQFRVRAENVAGVSEPSRSTQPVKAADPVEKPTVTLHTRVKSGLCIKKGEEIQIHAYVSGSPYPKVTWLRNNEDVTKEPSKKAVPVLKKKKKTKVLEPEEEFVTPLRERLGLDQTQKGQSVLMIREAVRADHGNFTIHVENAHGVASASCPVNVLDKPGAPINFTFDEIRNTSVICNWEPPEDDGGSEILNYILEKKDNKNDEIGWITITSTLKGNSFPITKLIEGKEYIFRVTAENKFGCGPPCISDPLTAKNQFDPPDAPNAPRVHEVTASTAQLSWHEPKDNGSPILGYWIERKEVNSKHWTRVNRALINSLEVKVSNLMEGLTYIFRVCAENLAGPGPFSEPSDRTTAMDAILPPGPPTPWIVDTGKDFVIVAWKPPLYNGGGDILGYHVEKVLAGEKEWTRSTEFRCKELTYTVGGLMEGADYYIRVVAVNDAGPGAPGVTEPVTVKEPQESPAVEFDASVKKGVIIRAGESLKLPAVVTGRPQPEVSWAKDEGEIDKNRMIVETEGKNSTLFIKKAMRADHGKYQIAGTNSSGTKTAETRVDIMDVPGPVVDLKTVTVTKKNITLTWSDPQDNGGSDIIGYEVLRKDAKMKLFRQPMETASCKCDVQGLLAGEEYDFRVIARNKYGDGAPADLGPILAEDPKGTPSAPEKLHYTDRGKTSVTLAWQPPASDGGSPIRGYYVEKMRSDSNEFEVANRKIFTECCGTIENLSENQEYQFRVKAVNEVGDGEPSKAITVKIQDDEIAPVITILKFFKSNAIIVKKGSCIDLPAEVKGLPLPSLQWLKDDVVLEKPAEDKMTLETEEVDRTTLKTKITIPETVRRDKGNYKLVAENCFGKAQHVIRVEILDRPLPPRNPVVSDIKADSCYLTWDAPEDNGGSEITNYIIERRDASKKKSDFEVQTTNLIDRRYGVYKLNLNGTYQFRIKAENKYGISDGCDSEKVQLRDPFGLPGAPRNPKIIAATATTMTLTWDPPLDNGGSTIQGYWLEKRERGAVYWGRVNRAPVTKPAVKGLQHTVLKLIEGTEYQFRIAAVNAAGVGPPSEASECRFAVDPCSEYVSNGLGADSYIGITSIKYIID</sequence>
<comment type="cofactor">
    <cofactor evidence="1">
        <name>Mg(2+)</name>
        <dbReference type="ChEBI" id="CHEBI:18420"/>
    </cofactor>
</comment>
<dbReference type="EMBL" id="RHFK02000001">
    <property type="protein sequence ID" value="TWW80212.1"/>
    <property type="molecule type" value="Genomic_DNA"/>
</dbReference>
<dbReference type="GO" id="GO:0005634">
    <property type="term" value="C:nucleus"/>
    <property type="evidence" value="ECO:0007669"/>
    <property type="project" value="UniProtKB-SubCell"/>
</dbReference>
<dbReference type="FunFam" id="2.60.40.10:FF:000135">
    <property type="entry name" value="Titin a"/>
    <property type="match status" value="1"/>
</dbReference>
<feature type="domain" description="Fibronectin type-III" evidence="24">
    <location>
        <begin position="3837"/>
        <end position="3931"/>
    </location>
</feature>
<gene>
    <name evidence="25" type="ORF">D4764_01G0000270</name>
</gene>
<feature type="domain" description="Fibronectin type-III" evidence="24">
    <location>
        <begin position="1624"/>
        <end position="1721"/>
    </location>
</feature>
<dbReference type="InterPro" id="IPR003599">
    <property type="entry name" value="Ig_sub"/>
</dbReference>
<feature type="domain" description="Ig-like" evidence="23">
    <location>
        <begin position="3642"/>
        <end position="3732"/>
    </location>
</feature>
<dbReference type="EC" id="2.7.11.1" evidence="5"/>
<feature type="domain" description="Fibronectin type-III" evidence="24">
    <location>
        <begin position="2124"/>
        <end position="2218"/>
    </location>
</feature>
<evidence type="ECO:0000256" key="10">
    <source>
        <dbReference type="ARBA" id="ARBA00022723"/>
    </source>
</evidence>
<evidence type="ECO:0000256" key="15">
    <source>
        <dbReference type="ARBA" id="ARBA00022842"/>
    </source>
</evidence>
<dbReference type="SMART" id="SM00060">
    <property type="entry name" value="FN3"/>
    <property type="match status" value="20"/>
</dbReference>
<dbReference type="Proteomes" id="UP000324091">
    <property type="component" value="Chromosome 1"/>
</dbReference>
<comment type="catalytic activity">
    <reaction evidence="21">
        <text>L-seryl-[protein] + ATP = O-phospho-L-seryl-[protein] + ADP + H(+)</text>
        <dbReference type="Rhea" id="RHEA:17989"/>
        <dbReference type="Rhea" id="RHEA-COMP:9863"/>
        <dbReference type="Rhea" id="RHEA-COMP:11604"/>
        <dbReference type="ChEBI" id="CHEBI:15378"/>
        <dbReference type="ChEBI" id="CHEBI:29999"/>
        <dbReference type="ChEBI" id="CHEBI:30616"/>
        <dbReference type="ChEBI" id="CHEBI:83421"/>
        <dbReference type="ChEBI" id="CHEBI:456216"/>
        <dbReference type="EC" id="2.7.11.1"/>
    </reaction>
</comment>
<feature type="domain" description="Ig-like" evidence="23">
    <location>
        <begin position="527"/>
        <end position="619"/>
    </location>
</feature>
<evidence type="ECO:0000259" key="24">
    <source>
        <dbReference type="PROSITE" id="PS50853"/>
    </source>
</evidence>
<dbReference type="FunFam" id="2.60.40.10:FF:000864">
    <property type="entry name" value="Titin b"/>
    <property type="match status" value="1"/>
</dbReference>
<feature type="domain" description="Ig-like" evidence="23">
    <location>
        <begin position="906"/>
        <end position="991"/>
    </location>
</feature>
<dbReference type="FunFam" id="2.60.40.10:FF:001434">
    <property type="entry name" value="titin isoform X1"/>
    <property type="match status" value="1"/>
</dbReference>
<evidence type="ECO:0000256" key="18">
    <source>
        <dbReference type="ARBA" id="ARBA00023242"/>
    </source>
</evidence>
<feature type="domain" description="Fibronectin type-III" evidence="24">
    <location>
        <begin position="2320"/>
        <end position="2413"/>
    </location>
</feature>
<dbReference type="GO" id="GO:0046872">
    <property type="term" value="F:metal ion binding"/>
    <property type="evidence" value="ECO:0007669"/>
    <property type="project" value="UniProtKB-KW"/>
</dbReference>
<organism evidence="25 26">
    <name type="scientific">Takifugu flavidus</name>
    <name type="common">sansaifugu</name>
    <dbReference type="NCBI Taxonomy" id="433684"/>
    <lineage>
        <taxon>Eukaryota</taxon>
        <taxon>Metazoa</taxon>
        <taxon>Chordata</taxon>
        <taxon>Craniata</taxon>
        <taxon>Vertebrata</taxon>
        <taxon>Euteleostomi</taxon>
        <taxon>Actinopterygii</taxon>
        <taxon>Neopterygii</taxon>
        <taxon>Teleostei</taxon>
        <taxon>Neoteleostei</taxon>
        <taxon>Acanthomorphata</taxon>
        <taxon>Eupercaria</taxon>
        <taxon>Tetraodontiformes</taxon>
        <taxon>Tetradontoidea</taxon>
        <taxon>Tetraodontidae</taxon>
        <taxon>Takifugu</taxon>
    </lineage>
</organism>
<feature type="region of interest" description="Disordered" evidence="22">
    <location>
        <begin position="2502"/>
        <end position="2523"/>
    </location>
</feature>
<dbReference type="CDD" id="cd00063">
    <property type="entry name" value="FN3"/>
    <property type="match status" value="20"/>
</dbReference>
<comment type="caution">
    <text evidence="25">The sequence shown here is derived from an EMBL/GenBank/DDBJ whole genome shotgun (WGS) entry which is preliminary data.</text>
</comment>
<keyword evidence="8" id="KW-0597">Phosphoprotein</keyword>
<evidence type="ECO:0000256" key="8">
    <source>
        <dbReference type="ARBA" id="ARBA00022553"/>
    </source>
</evidence>
<comment type="similarity">
    <text evidence="4">Belongs to the protein kinase superfamily. CAMK Ser/Thr protein kinase family.</text>
</comment>
<keyword evidence="17" id="KW-1015">Disulfide bond</keyword>
<dbReference type="PANTHER" id="PTHR14340:SF9">
    <property type="entry name" value="FIBRONECTIN TYPE-III DOMAIN-CONTAINING PROTEIN"/>
    <property type="match status" value="1"/>
</dbReference>
<evidence type="ECO:0000256" key="9">
    <source>
        <dbReference type="ARBA" id="ARBA00022679"/>
    </source>
</evidence>
<dbReference type="InterPro" id="IPR036116">
    <property type="entry name" value="FN3_sf"/>
</dbReference>
<evidence type="ECO:0000259" key="23">
    <source>
        <dbReference type="PROSITE" id="PS50835"/>
    </source>
</evidence>
<feature type="domain" description="Ig-like" evidence="23">
    <location>
        <begin position="1087"/>
        <end position="1156"/>
    </location>
</feature>
<evidence type="ECO:0000256" key="7">
    <source>
        <dbReference type="ARBA" id="ARBA00022527"/>
    </source>
</evidence>
<feature type="domain" description="Fibronectin type-III" evidence="24">
    <location>
        <begin position="3445"/>
        <end position="3538"/>
    </location>
</feature>
<dbReference type="Gene3D" id="2.60.40.10">
    <property type="entry name" value="Immunoglobulins"/>
    <property type="match status" value="44"/>
</dbReference>
<keyword evidence="16" id="KW-0112">Calmodulin-binding</keyword>
<feature type="domain" description="Ig-like" evidence="23">
    <location>
        <begin position="3216"/>
        <end position="3337"/>
    </location>
</feature>
<evidence type="ECO:0000256" key="1">
    <source>
        <dbReference type="ARBA" id="ARBA00001946"/>
    </source>
</evidence>
<keyword evidence="19" id="KW-0393">Immunoglobulin domain</keyword>
<dbReference type="GO" id="GO:0005516">
    <property type="term" value="F:calmodulin binding"/>
    <property type="evidence" value="ECO:0007669"/>
    <property type="project" value="UniProtKB-KW"/>
</dbReference>
<dbReference type="FunFam" id="2.60.40.10:FF:000012">
    <property type="entry name" value="titin isoform X1"/>
    <property type="match status" value="1"/>
</dbReference>
<evidence type="ECO:0000313" key="25">
    <source>
        <dbReference type="EMBL" id="TWW80212.1"/>
    </source>
</evidence>
<feature type="domain" description="Fibronectin type-III" evidence="24">
    <location>
        <begin position="3736"/>
        <end position="3831"/>
    </location>
</feature>
<dbReference type="FunFam" id="2.60.40.10:FF:001350">
    <property type="entry name" value="titin isoform X1"/>
    <property type="match status" value="1"/>
</dbReference>
<feature type="domain" description="Fibronectin type-III" evidence="24">
    <location>
        <begin position="4142"/>
        <end position="4242"/>
    </location>
</feature>
<feature type="domain" description="Fibronectin type-III" evidence="24">
    <location>
        <begin position="2520"/>
        <end position="2614"/>
    </location>
</feature>
<dbReference type="FunFam" id="2.60.40.10:FF:001344">
    <property type="entry name" value="titin isoform X1"/>
    <property type="match status" value="1"/>
</dbReference>
<evidence type="ECO:0000256" key="22">
    <source>
        <dbReference type="SAM" id="MobiDB-lite"/>
    </source>
</evidence>
<dbReference type="GO" id="GO:0004674">
    <property type="term" value="F:protein serine/threonine kinase activity"/>
    <property type="evidence" value="ECO:0007669"/>
    <property type="project" value="UniProtKB-KW"/>
</dbReference>
<evidence type="ECO:0000256" key="3">
    <source>
        <dbReference type="ARBA" id="ARBA00004496"/>
    </source>
</evidence>
<dbReference type="InterPro" id="IPR036179">
    <property type="entry name" value="Ig-like_dom_sf"/>
</dbReference>
<feature type="domain" description="Fibronectin type-III" evidence="24">
    <location>
        <begin position="2720"/>
        <end position="2814"/>
    </location>
</feature>
<keyword evidence="14" id="KW-0067">ATP-binding</keyword>
<feature type="domain" description="Fibronectin type-III" evidence="24">
    <location>
        <begin position="2419"/>
        <end position="2514"/>
    </location>
</feature>
<evidence type="ECO:0000256" key="13">
    <source>
        <dbReference type="ARBA" id="ARBA00022777"/>
    </source>
</evidence>
<keyword evidence="26" id="KW-1185">Reference proteome</keyword>
<feature type="domain" description="Fibronectin type-III" evidence="24">
    <location>
        <begin position="1727"/>
        <end position="1822"/>
    </location>
</feature>
<keyword evidence="13" id="KW-0418">Kinase</keyword>
<keyword evidence="12" id="KW-0547">Nucleotide-binding</keyword>
<dbReference type="FunFam" id="2.60.40.10:FF:000002">
    <property type="entry name" value="Titin a"/>
    <property type="match status" value="2"/>
</dbReference>
<feature type="domain" description="Ig-like" evidence="23">
    <location>
        <begin position="1269"/>
        <end position="1354"/>
    </location>
</feature>
<feature type="domain" description="Fibronectin type-III" evidence="24">
    <location>
        <begin position="3542"/>
        <end position="3638"/>
    </location>
</feature>
<dbReference type="FunFam" id="2.60.40.10:FF:000003">
    <property type="entry name" value="Titin isoform E"/>
    <property type="match status" value="4"/>
</dbReference>
<dbReference type="GO" id="GO:0005524">
    <property type="term" value="F:ATP binding"/>
    <property type="evidence" value="ECO:0007669"/>
    <property type="project" value="UniProtKB-KW"/>
</dbReference>
<comment type="subcellular location">
    <subcellularLocation>
        <location evidence="3">Cytoplasm</location>
    </subcellularLocation>
    <subcellularLocation>
        <location evidence="2">Nucleus</location>
    </subcellularLocation>
</comment>
<dbReference type="FunFam" id="2.60.40.10:FF:000148">
    <property type="entry name" value="titin isoform X1"/>
    <property type="match status" value="4"/>
</dbReference>
<feature type="domain" description="Ig-like" evidence="23">
    <location>
        <begin position="1173"/>
        <end position="1265"/>
    </location>
</feature>
<dbReference type="InterPro" id="IPR003598">
    <property type="entry name" value="Ig_sub2"/>
</dbReference>
<feature type="domain" description="Ig-like" evidence="23">
    <location>
        <begin position="180"/>
        <end position="251"/>
    </location>
</feature>
<dbReference type="InterPro" id="IPR013098">
    <property type="entry name" value="Ig_I-set"/>
</dbReference>
<feature type="domain" description="Ig-like" evidence="23">
    <location>
        <begin position="1007"/>
        <end position="1081"/>
    </location>
</feature>
<name>A0A5C6PK14_9TELE</name>
<keyword evidence="9" id="KW-0808">Transferase</keyword>
<dbReference type="FunFam" id="2.60.40.10:FF:000160">
    <property type="entry name" value="Titin a"/>
    <property type="match status" value="1"/>
</dbReference>
<dbReference type="Pfam" id="PF00041">
    <property type="entry name" value="fn3"/>
    <property type="match status" value="20"/>
</dbReference>
<feature type="domain" description="Fibronectin type-III" evidence="24">
    <location>
        <begin position="2617"/>
        <end position="2714"/>
    </location>
</feature>
<feature type="domain" description="Fibronectin type-III" evidence="24">
    <location>
        <begin position="1828"/>
        <end position="1923"/>
    </location>
</feature>
<feature type="domain" description="Ig-like" evidence="23">
    <location>
        <begin position="817"/>
        <end position="894"/>
    </location>
</feature>
<reference evidence="25 26" key="1">
    <citation type="submission" date="2019-04" db="EMBL/GenBank/DDBJ databases">
        <title>Chromosome genome assembly for Takifugu flavidus.</title>
        <authorList>
            <person name="Xiao S."/>
        </authorList>
    </citation>
    <scope>NUCLEOTIDE SEQUENCE [LARGE SCALE GENOMIC DNA]</scope>
    <source>
        <strain evidence="25">HTHZ2018</strain>
        <tissue evidence="25">Muscle</tissue>
    </source>
</reference>
<evidence type="ECO:0000256" key="21">
    <source>
        <dbReference type="ARBA" id="ARBA00048679"/>
    </source>
</evidence>
<evidence type="ECO:0000256" key="5">
    <source>
        <dbReference type="ARBA" id="ARBA00012513"/>
    </source>
</evidence>
<feature type="domain" description="Ig-like" evidence="23">
    <location>
        <begin position="1357"/>
        <end position="1429"/>
    </location>
</feature>
<evidence type="ECO:0000256" key="19">
    <source>
        <dbReference type="ARBA" id="ARBA00023319"/>
    </source>
</evidence>
<dbReference type="PANTHER" id="PTHR14340">
    <property type="entry name" value="MICROFIBRIL-ASSOCIATED GLYCOPROTEIN 3"/>
    <property type="match status" value="1"/>
</dbReference>
<dbReference type="SMART" id="SM00409">
    <property type="entry name" value="IG"/>
    <property type="match status" value="24"/>
</dbReference>
<evidence type="ECO:0000256" key="14">
    <source>
        <dbReference type="ARBA" id="ARBA00022840"/>
    </source>
</evidence>
<feature type="domain" description="Ig-like" evidence="23">
    <location>
        <begin position="2222"/>
        <end position="2313"/>
    </location>
</feature>
<evidence type="ECO:0000256" key="6">
    <source>
        <dbReference type="ARBA" id="ARBA00022490"/>
    </source>
</evidence>
<dbReference type="FunFam" id="2.60.40.10:FF:000811">
    <property type="entry name" value="Titin a"/>
    <property type="match status" value="1"/>
</dbReference>
<evidence type="ECO:0000313" key="26">
    <source>
        <dbReference type="Proteomes" id="UP000324091"/>
    </source>
</evidence>
<feature type="domain" description="Fibronectin type-III" evidence="24">
    <location>
        <begin position="2024"/>
        <end position="2119"/>
    </location>
</feature>
<keyword evidence="6" id="KW-0963">Cytoplasm</keyword>
<dbReference type="PROSITE" id="PS50853">
    <property type="entry name" value="FN3"/>
    <property type="match status" value="20"/>
</dbReference>
<dbReference type="SMART" id="SM00408">
    <property type="entry name" value="IGc2"/>
    <property type="match status" value="14"/>
</dbReference>
<feature type="domain" description="Fibronectin type-III" evidence="24">
    <location>
        <begin position="3017"/>
        <end position="3111"/>
    </location>
</feature>
<dbReference type="FunFam" id="2.60.40.10:FF:000127">
    <property type="entry name" value="titin isoform X1"/>
    <property type="match status" value="4"/>
</dbReference>
<accession>A0A5C6PK14</accession>
<proteinExistence type="inferred from homology"/>
<keyword evidence="7" id="KW-0723">Serine/threonine-protein kinase</keyword>
<dbReference type="InterPro" id="IPR013783">
    <property type="entry name" value="Ig-like_fold"/>
</dbReference>
<dbReference type="PRINTS" id="PR00014">
    <property type="entry name" value="FNTYPEIII"/>
</dbReference>
<evidence type="ECO:0000256" key="16">
    <source>
        <dbReference type="ARBA" id="ARBA00022860"/>
    </source>
</evidence>
<dbReference type="PROSITE" id="PS50835">
    <property type="entry name" value="IG_LIKE"/>
    <property type="match status" value="13"/>
</dbReference>
<keyword evidence="10" id="KW-0479">Metal-binding</keyword>
<dbReference type="SUPFAM" id="SSF48726">
    <property type="entry name" value="Immunoglobulin"/>
    <property type="match status" value="24"/>
</dbReference>
<dbReference type="FunFam" id="2.60.40.10:FF:000031">
    <property type="entry name" value="Myosin-binding protein C, slow type"/>
    <property type="match status" value="1"/>
</dbReference>
<evidence type="ECO:0000256" key="17">
    <source>
        <dbReference type="ARBA" id="ARBA00023157"/>
    </source>
</evidence>
<feature type="domain" description="Fibronectin type-III" evidence="24">
    <location>
        <begin position="4041"/>
        <end position="4136"/>
    </location>
</feature>
<dbReference type="GO" id="GO:0031672">
    <property type="term" value="C:A band"/>
    <property type="evidence" value="ECO:0007669"/>
    <property type="project" value="UniProtKB-ARBA"/>
</dbReference>
<feature type="domain" description="Fibronectin type-III" evidence="24">
    <location>
        <begin position="2821"/>
        <end position="2918"/>
    </location>
</feature>
<protein>
    <recommendedName>
        <fullName evidence="5">non-specific serine/threonine protein kinase</fullName>
        <ecNumber evidence="5">2.7.11.1</ecNumber>
    </recommendedName>
</protein>
<dbReference type="FunFam" id="2.60.40.10:FF:000034">
    <property type="entry name" value="Titin isoform A"/>
    <property type="match status" value="2"/>
</dbReference>
<dbReference type="FunFam" id="2.60.40.10:FF:000214">
    <property type="entry name" value="titin isoform X1"/>
    <property type="match status" value="3"/>
</dbReference>
<dbReference type="FunFam" id="2.60.40.10:FF:000050">
    <property type="entry name" value="Titin isoform B"/>
    <property type="match status" value="8"/>
</dbReference>
<keyword evidence="18" id="KW-0539">Nucleus</keyword>
<dbReference type="Pfam" id="PF07679">
    <property type="entry name" value="I-set"/>
    <property type="match status" value="20"/>
</dbReference>
<feature type="domain" description="Ig-like" evidence="23">
    <location>
        <begin position="3935"/>
        <end position="4036"/>
    </location>
</feature>
<keyword evidence="11" id="KW-0677">Repeat</keyword>
<feature type="domain" description="Fibronectin type-III" evidence="24">
    <location>
        <begin position="3117"/>
        <end position="3212"/>
    </location>
</feature>
<evidence type="ECO:0000256" key="20">
    <source>
        <dbReference type="ARBA" id="ARBA00047899"/>
    </source>
</evidence>
<feature type="domain" description="Fibronectin type-III" evidence="24">
    <location>
        <begin position="3344"/>
        <end position="3439"/>
    </location>
</feature>
<evidence type="ECO:0000256" key="11">
    <source>
        <dbReference type="ARBA" id="ARBA00022737"/>
    </source>
</evidence>
<dbReference type="SUPFAM" id="SSF49265">
    <property type="entry name" value="Fibronectin type III"/>
    <property type="match status" value="11"/>
</dbReference>